<dbReference type="InterPro" id="IPR001763">
    <property type="entry name" value="Rhodanese-like_dom"/>
</dbReference>
<dbReference type="Proteomes" id="UP000776700">
    <property type="component" value="Unassembled WGS sequence"/>
</dbReference>
<evidence type="ECO:0000313" key="2">
    <source>
        <dbReference type="EMBL" id="HJG96025.1"/>
    </source>
</evidence>
<dbReference type="Pfam" id="PF00581">
    <property type="entry name" value="Rhodanese"/>
    <property type="match status" value="1"/>
</dbReference>
<dbReference type="PANTHER" id="PTHR43031:SF1">
    <property type="entry name" value="PYRIDINE NUCLEOTIDE-DISULPHIDE OXIDOREDUCTASE"/>
    <property type="match status" value="1"/>
</dbReference>
<evidence type="ECO:0000259" key="1">
    <source>
        <dbReference type="PROSITE" id="PS50206"/>
    </source>
</evidence>
<dbReference type="InterPro" id="IPR050229">
    <property type="entry name" value="GlpE_sulfurtransferase"/>
</dbReference>
<comment type="caution">
    <text evidence="2">The sequence shown here is derived from an EMBL/GenBank/DDBJ whole genome shotgun (WGS) entry which is preliminary data.</text>
</comment>
<feature type="domain" description="Rhodanese" evidence="1">
    <location>
        <begin position="17"/>
        <end position="103"/>
    </location>
</feature>
<sequence>MNYKNLSSKELKKLIQNNKNILLIDIRSEDEFEEINIETSINIPLQDLLYNIDELQEHNDKDIVIYCRSGHRSITACNLLAIEGFNNLYNLEHGIIGYLKREL</sequence>
<dbReference type="SMART" id="SM00450">
    <property type="entry name" value="RHOD"/>
    <property type="match status" value="1"/>
</dbReference>
<dbReference type="PROSITE" id="PS50206">
    <property type="entry name" value="RHODANESE_3"/>
    <property type="match status" value="1"/>
</dbReference>
<organism evidence="2 3">
    <name type="scientific">Romboutsia timonensis</name>
    <dbReference type="NCBI Taxonomy" id="1776391"/>
    <lineage>
        <taxon>Bacteria</taxon>
        <taxon>Bacillati</taxon>
        <taxon>Bacillota</taxon>
        <taxon>Clostridia</taxon>
        <taxon>Peptostreptococcales</taxon>
        <taxon>Peptostreptococcaceae</taxon>
        <taxon>Romboutsia</taxon>
    </lineage>
</organism>
<reference evidence="2" key="1">
    <citation type="journal article" date="2021" name="PeerJ">
        <title>Extensive microbial diversity within the chicken gut microbiome revealed by metagenomics and culture.</title>
        <authorList>
            <person name="Gilroy R."/>
            <person name="Ravi A."/>
            <person name="Getino M."/>
            <person name="Pursley I."/>
            <person name="Horton D.L."/>
            <person name="Alikhan N.F."/>
            <person name="Baker D."/>
            <person name="Gharbi K."/>
            <person name="Hall N."/>
            <person name="Watson M."/>
            <person name="Adriaenssens E.M."/>
            <person name="Foster-Nyarko E."/>
            <person name="Jarju S."/>
            <person name="Secka A."/>
            <person name="Antonio M."/>
            <person name="Oren A."/>
            <person name="Chaudhuri R.R."/>
            <person name="La Ragione R."/>
            <person name="Hildebrand F."/>
            <person name="Pallen M.J."/>
        </authorList>
    </citation>
    <scope>NUCLEOTIDE SEQUENCE</scope>
    <source>
        <strain evidence="2">1277</strain>
    </source>
</reference>
<proteinExistence type="predicted"/>
<evidence type="ECO:0000313" key="3">
    <source>
        <dbReference type="Proteomes" id="UP000776700"/>
    </source>
</evidence>
<dbReference type="PANTHER" id="PTHR43031">
    <property type="entry name" value="FAD-DEPENDENT OXIDOREDUCTASE"/>
    <property type="match status" value="1"/>
</dbReference>
<reference evidence="2" key="2">
    <citation type="submission" date="2021-09" db="EMBL/GenBank/DDBJ databases">
        <authorList>
            <person name="Gilroy R."/>
        </authorList>
    </citation>
    <scope>NUCLEOTIDE SEQUENCE</scope>
    <source>
        <strain evidence="2">1277</strain>
    </source>
</reference>
<protein>
    <submittedName>
        <fullName evidence="2">Rhodanese-like domain-containing protein</fullName>
    </submittedName>
</protein>
<name>A0A921SZH4_9FIRM</name>
<dbReference type="EMBL" id="DYUB01000096">
    <property type="protein sequence ID" value="HJG96025.1"/>
    <property type="molecule type" value="Genomic_DNA"/>
</dbReference>
<dbReference type="InterPro" id="IPR036873">
    <property type="entry name" value="Rhodanese-like_dom_sf"/>
</dbReference>
<accession>A0A921SZH4</accession>
<dbReference type="CDD" id="cd00158">
    <property type="entry name" value="RHOD"/>
    <property type="match status" value="1"/>
</dbReference>
<dbReference type="AlphaFoldDB" id="A0A921SZH4"/>
<gene>
    <name evidence="2" type="ORF">K8V90_02860</name>
</gene>
<dbReference type="Gene3D" id="3.40.250.10">
    <property type="entry name" value="Rhodanese-like domain"/>
    <property type="match status" value="1"/>
</dbReference>
<dbReference type="SUPFAM" id="SSF52821">
    <property type="entry name" value="Rhodanese/Cell cycle control phosphatase"/>
    <property type="match status" value="1"/>
</dbReference>